<evidence type="ECO:0000313" key="3">
    <source>
        <dbReference type="EMBL" id="KAL1611027.1"/>
    </source>
</evidence>
<dbReference type="EC" id="2.5.1.18" evidence="1"/>
<evidence type="ECO:0000256" key="1">
    <source>
        <dbReference type="PIRNR" id="PIRNR006386"/>
    </source>
</evidence>
<sequence>MAQSNITLYVDIVSPFAYIAFYILKVRVTSLSIIALFGAFVSAASSDTVNLCSQDQHSPYADHLSTKMKTNRPMQNSPAFRQCEIKYVPIFLGGLMNACGNTPPIAIKNKDKWINQERIRWAKYFNIPISKESPPGFPINTLPIQRALASLSVSHPQSVASAISLFYENTWVQWSEPTKPENLLAILRTVVGSDEEAKKVLERTKTDEVKKVLTQNTDKAFKDGAFGLPYFVGK</sequence>
<gene>
    <name evidence="3" type="ORF">SLS59_000664</name>
</gene>
<feature type="domain" description="DSBA-like thioredoxin" evidence="2">
    <location>
        <begin position="72"/>
        <end position="232"/>
    </location>
</feature>
<evidence type="ECO:0000313" key="4">
    <source>
        <dbReference type="Proteomes" id="UP001521222"/>
    </source>
</evidence>
<comment type="caution">
    <text evidence="3">The sequence shown here is derived from an EMBL/GenBank/DDBJ whole genome shotgun (WGS) entry which is preliminary data.</text>
</comment>
<evidence type="ECO:0000259" key="2">
    <source>
        <dbReference type="Pfam" id="PF01323"/>
    </source>
</evidence>
<dbReference type="InterPro" id="IPR014440">
    <property type="entry name" value="HCCAis_GSTk"/>
</dbReference>
<dbReference type="PIRSF" id="PIRSF006386">
    <property type="entry name" value="HCCAis_GSTk"/>
    <property type="match status" value="1"/>
</dbReference>
<dbReference type="PANTHER" id="PTHR42943:SF2">
    <property type="entry name" value="GLUTATHIONE S-TRANSFERASE KAPPA 1"/>
    <property type="match status" value="1"/>
</dbReference>
<reference evidence="3 4" key="1">
    <citation type="submission" date="2024-02" db="EMBL/GenBank/DDBJ databases">
        <title>De novo assembly and annotation of 12 fungi associated with fruit tree decline syndrome in Ontario, Canada.</title>
        <authorList>
            <person name="Sulman M."/>
            <person name="Ellouze W."/>
            <person name="Ilyukhin E."/>
        </authorList>
    </citation>
    <scope>NUCLEOTIDE SEQUENCE [LARGE SCALE GENOMIC DNA]</scope>
    <source>
        <strain evidence="3 4">M97-236</strain>
    </source>
</reference>
<comment type="similarity">
    <text evidence="1">Belongs to the GST superfamily. Kappa family.</text>
</comment>
<organism evidence="3 4">
    <name type="scientific">Nothophoma quercina</name>
    <dbReference type="NCBI Taxonomy" id="749835"/>
    <lineage>
        <taxon>Eukaryota</taxon>
        <taxon>Fungi</taxon>
        <taxon>Dikarya</taxon>
        <taxon>Ascomycota</taxon>
        <taxon>Pezizomycotina</taxon>
        <taxon>Dothideomycetes</taxon>
        <taxon>Pleosporomycetidae</taxon>
        <taxon>Pleosporales</taxon>
        <taxon>Pleosporineae</taxon>
        <taxon>Didymellaceae</taxon>
        <taxon>Nothophoma</taxon>
    </lineage>
</organism>
<protein>
    <recommendedName>
        <fullName evidence="1">Glutathione S-transferase kappa</fullName>
        <ecNumber evidence="1">2.5.1.18</ecNumber>
    </recommendedName>
</protein>
<dbReference type="InterPro" id="IPR001853">
    <property type="entry name" value="DSBA-like_thioredoxin_dom"/>
</dbReference>
<keyword evidence="1" id="KW-0808">Transferase</keyword>
<name>A0ABR3S2W4_9PLEO</name>
<accession>A0ABR3S2W4</accession>
<dbReference type="SUPFAM" id="SSF52833">
    <property type="entry name" value="Thioredoxin-like"/>
    <property type="match status" value="1"/>
</dbReference>
<dbReference type="Gene3D" id="3.40.30.10">
    <property type="entry name" value="Glutaredoxin"/>
    <property type="match status" value="1"/>
</dbReference>
<keyword evidence="4" id="KW-1185">Reference proteome</keyword>
<dbReference type="InterPro" id="IPR036249">
    <property type="entry name" value="Thioredoxin-like_sf"/>
</dbReference>
<dbReference type="InterPro" id="IPR051924">
    <property type="entry name" value="GST_Kappa/NadH"/>
</dbReference>
<dbReference type="Proteomes" id="UP001521222">
    <property type="component" value="Unassembled WGS sequence"/>
</dbReference>
<dbReference type="EMBL" id="JAKIXB020000002">
    <property type="protein sequence ID" value="KAL1611027.1"/>
    <property type="molecule type" value="Genomic_DNA"/>
</dbReference>
<proteinExistence type="inferred from homology"/>
<comment type="catalytic activity">
    <reaction evidence="1">
        <text>RX + glutathione = an S-substituted glutathione + a halide anion + H(+)</text>
        <dbReference type="Rhea" id="RHEA:16437"/>
        <dbReference type="ChEBI" id="CHEBI:15378"/>
        <dbReference type="ChEBI" id="CHEBI:16042"/>
        <dbReference type="ChEBI" id="CHEBI:17792"/>
        <dbReference type="ChEBI" id="CHEBI:57925"/>
        <dbReference type="ChEBI" id="CHEBI:90779"/>
        <dbReference type="EC" id="2.5.1.18"/>
    </reaction>
</comment>
<dbReference type="PANTHER" id="PTHR42943">
    <property type="entry name" value="GLUTATHIONE S-TRANSFERASE KAPPA"/>
    <property type="match status" value="1"/>
</dbReference>
<dbReference type="Pfam" id="PF01323">
    <property type="entry name" value="DSBA"/>
    <property type="match status" value="1"/>
</dbReference>